<proteinExistence type="predicted"/>
<accession>A0ABV4NQY7</accession>
<gene>
    <name evidence="2" type="ORF">ACCI51_14830</name>
</gene>
<keyword evidence="3" id="KW-1185">Reference proteome</keyword>
<evidence type="ECO:0000313" key="3">
    <source>
        <dbReference type="Proteomes" id="UP001569414"/>
    </source>
</evidence>
<dbReference type="EMBL" id="JBGMEL010000015">
    <property type="protein sequence ID" value="MFA0791826.1"/>
    <property type="molecule type" value="Genomic_DNA"/>
</dbReference>
<evidence type="ECO:0000256" key="1">
    <source>
        <dbReference type="SAM" id="Phobius"/>
    </source>
</evidence>
<keyword evidence="1" id="KW-0812">Transmembrane</keyword>
<reference evidence="2 3" key="1">
    <citation type="submission" date="2024-08" db="EMBL/GenBank/DDBJ databases">
        <authorList>
            <person name="Ishaq N."/>
        </authorList>
    </citation>
    <scope>NUCLEOTIDE SEQUENCE [LARGE SCALE GENOMIC DNA]</scope>
    <source>
        <strain evidence="2 3">JCM 30400</strain>
    </source>
</reference>
<organism evidence="2 3">
    <name type="scientific">Microbulbifer echini</name>
    <dbReference type="NCBI Taxonomy" id="1529067"/>
    <lineage>
        <taxon>Bacteria</taxon>
        <taxon>Pseudomonadati</taxon>
        <taxon>Pseudomonadota</taxon>
        <taxon>Gammaproteobacteria</taxon>
        <taxon>Cellvibrionales</taxon>
        <taxon>Microbulbiferaceae</taxon>
        <taxon>Microbulbifer</taxon>
    </lineage>
</organism>
<comment type="caution">
    <text evidence="2">The sequence shown here is derived from an EMBL/GenBank/DDBJ whole genome shotgun (WGS) entry which is preliminary data.</text>
</comment>
<keyword evidence="1" id="KW-1133">Transmembrane helix</keyword>
<name>A0ABV4NQY7_9GAMM</name>
<protein>
    <submittedName>
        <fullName evidence="2">Uncharacterized protein</fullName>
    </submittedName>
</protein>
<evidence type="ECO:0000313" key="2">
    <source>
        <dbReference type="EMBL" id="MFA0791826.1"/>
    </source>
</evidence>
<dbReference type="RefSeq" id="WP_299584175.1">
    <property type="nucleotide sequence ID" value="NZ_JBGMEL010000015.1"/>
</dbReference>
<dbReference type="Proteomes" id="UP001569414">
    <property type="component" value="Unassembled WGS sequence"/>
</dbReference>
<sequence length="205" mass="23444">MRFFNRDRLNLVIAISAIMISLASFYATYLQARAANQQVKVMTMPVIQFSHGNYDEESNQNKITFNFHNAGSGPAILKSVNFNYKNTDYSSTHDFLRACCREEYKTMLDTFNKRLATHHPPLDDGFEISAEINEVIVPAQSEYPFYSLSRGTATSELWKKLDRERWSLSISACFCSPLGNCYESNSKKISTEVDHCPSNQQLHSR</sequence>
<keyword evidence="1" id="KW-0472">Membrane</keyword>
<feature type="transmembrane region" description="Helical" evidence="1">
    <location>
        <begin position="9"/>
        <end position="29"/>
    </location>
</feature>